<evidence type="ECO:0000313" key="3">
    <source>
        <dbReference type="Proteomes" id="UP000754495"/>
    </source>
</evidence>
<dbReference type="InterPro" id="IPR016181">
    <property type="entry name" value="Acyl_CoA_acyltransferase"/>
</dbReference>
<accession>A0ABX0T0J0</accession>
<protein>
    <submittedName>
        <fullName evidence="2">RimJ/RimL family protein N-acetyltransferase</fullName>
    </submittedName>
</protein>
<dbReference type="PROSITE" id="PS51186">
    <property type="entry name" value="GNAT"/>
    <property type="match status" value="1"/>
</dbReference>
<dbReference type="InterPro" id="IPR000182">
    <property type="entry name" value="GNAT_dom"/>
</dbReference>
<gene>
    <name evidence="2" type="ORF">FHX46_005271</name>
</gene>
<dbReference type="Pfam" id="PF13302">
    <property type="entry name" value="Acetyltransf_3"/>
    <property type="match status" value="1"/>
</dbReference>
<dbReference type="PANTHER" id="PTHR43441">
    <property type="entry name" value="RIBOSOMAL-PROTEIN-SERINE ACETYLTRANSFERASE"/>
    <property type="match status" value="1"/>
</dbReference>
<dbReference type="Proteomes" id="UP000754495">
    <property type="component" value="Unassembled WGS sequence"/>
</dbReference>
<name>A0ABX0T0J0_9PSEU</name>
<dbReference type="Gene3D" id="3.40.630.30">
    <property type="match status" value="1"/>
</dbReference>
<dbReference type="PANTHER" id="PTHR43441:SF10">
    <property type="entry name" value="ACETYLTRANSFERASE"/>
    <property type="match status" value="1"/>
</dbReference>
<proteinExistence type="predicted"/>
<dbReference type="SUPFAM" id="SSF55729">
    <property type="entry name" value="Acyl-CoA N-acyltransferases (Nat)"/>
    <property type="match status" value="1"/>
</dbReference>
<dbReference type="EMBL" id="JAANOU010000001">
    <property type="protein sequence ID" value="NIH82741.1"/>
    <property type="molecule type" value="Genomic_DNA"/>
</dbReference>
<feature type="domain" description="N-acetyltransferase" evidence="1">
    <location>
        <begin position="14"/>
        <end position="176"/>
    </location>
</feature>
<dbReference type="InterPro" id="IPR051908">
    <property type="entry name" value="Ribosomal_N-acetyltransferase"/>
</dbReference>
<comment type="caution">
    <text evidence="2">The sequence shown here is derived from an EMBL/GenBank/DDBJ whole genome shotgun (WGS) entry which is preliminary data.</text>
</comment>
<evidence type="ECO:0000313" key="2">
    <source>
        <dbReference type="EMBL" id="NIH82741.1"/>
    </source>
</evidence>
<evidence type="ECO:0000259" key="1">
    <source>
        <dbReference type="PROSITE" id="PS51186"/>
    </source>
</evidence>
<sequence length="190" mass="21143">MLSMPDPLPEFGDVRLRPFDEGDVDMLIDMSADPYVPLTGTLPANATRDEALAYIRRQHGRLRTGYGYSFCIADRRSGEPWGQIGLWLAGLDQGRASAGYCVAPRSRGRGLAGQALRALTRFAWTIDEVHRVELFIEPWNAASVRTAEAAGYEREGYLRSYREIGGQRVDMLLYAAVRGRHAGTRRQAPA</sequence>
<keyword evidence="3" id="KW-1185">Reference proteome</keyword>
<reference evidence="2 3" key="1">
    <citation type="submission" date="2020-03" db="EMBL/GenBank/DDBJ databases">
        <title>Sequencing the genomes of 1000 actinobacteria strains.</title>
        <authorList>
            <person name="Klenk H.-P."/>
        </authorList>
    </citation>
    <scope>NUCLEOTIDE SEQUENCE [LARGE SCALE GENOMIC DNA]</scope>
    <source>
        <strain evidence="2 3">DSM 45668</strain>
    </source>
</reference>
<organism evidence="2 3">
    <name type="scientific">Amycolatopsis viridis</name>
    <dbReference type="NCBI Taxonomy" id="185678"/>
    <lineage>
        <taxon>Bacteria</taxon>
        <taxon>Bacillati</taxon>
        <taxon>Actinomycetota</taxon>
        <taxon>Actinomycetes</taxon>
        <taxon>Pseudonocardiales</taxon>
        <taxon>Pseudonocardiaceae</taxon>
        <taxon>Amycolatopsis</taxon>
    </lineage>
</organism>